<feature type="domain" description="Amidase" evidence="8">
    <location>
        <begin position="20"/>
        <end position="463"/>
    </location>
</feature>
<evidence type="ECO:0000313" key="10">
    <source>
        <dbReference type="Proteomes" id="UP000321306"/>
    </source>
</evidence>
<dbReference type="SUPFAM" id="SSF75304">
    <property type="entry name" value="Amidase signature (AS) enzymes"/>
    <property type="match status" value="1"/>
</dbReference>
<keyword evidence="3 7" id="KW-0547">Nucleotide-binding</keyword>
<dbReference type="InterPro" id="IPR036928">
    <property type="entry name" value="AS_sf"/>
</dbReference>
<comment type="similarity">
    <text evidence="1 7">Belongs to the amidase family. GatA subfamily.</text>
</comment>
<feature type="active site" description="Charge relay system" evidence="7">
    <location>
        <position position="150"/>
    </location>
</feature>
<name>A0A511N5G2_DEIC1</name>
<dbReference type="AlphaFoldDB" id="A0A511N5G2"/>
<evidence type="ECO:0000256" key="7">
    <source>
        <dbReference type="HAMAP-Rule" id="MF_00120"/>
    </source>
</evidence>
<comment type="catalytic activity">
    <reaction evidence="6 7">
        <text>L-glutamyl-tRNA(Gln) + L-glutamine + ATP + H2O = L-glutaminyl-tRNA(Gln) + L-glutamate + ADP + phosphate + H(+)</text>
        <dbReference type="Rhea" id="RHEA:17521"/>
        <dbReference type="Rhea" id="RHEA-COMP:9681"/>
        <dbReference type="Rhea" id="RHEA-COMP:9684"/>
        <dbReference type="ChEBI" id="CHEBI:15377"/>
        <dbReference type="ChEBI" id="CHEBI:15378"/>
        <dbReference type="ChEBI" id="CHEBI:29985"/>
        <dbReference type="ChEBI" id="CHEBI:30616"/>
        <dbReference type="ChEBI" id="CHEBI:43474"/>
        <dbReference type="ChEBI" id="CHEBI:58359"/>
        <dbReference type="ChEBI" id="CHEBI:78520"/>
        <dbReference type="ChEBI" id="CHEBI:78521"/>
        <dbReference type="ChEBI" id="CHEBI:456216"/>
        <dbReference type="EC" id="6.3.5.7"/>
    </reaction>
</comment>
<comment type="function">
    <text evidence="7">Allows the formation of correctly charged Gln-tRNA(Gln) through the transamidation of misacylated Glu-tRNA(Gln) in organisms which lack glutaminyl-tRNA synthetase. The reaction takes place in the presence of glutamine and ATP through an activated gamma-phospho-Glu-tRNA(Gln).</text>
</comment>
<keyword evidence="4 7" id="KW-0067">ATP-binding</keyword>
<gene>
    <name evidence="7 9" type="primary">gatA</name>
    <name evidence="9" type="ORF">DC3_33010</name>
</gene>
<dbReference type="EMBL" id="BJXB01000014">
    <property type="protein sequence ID" value="GEM47666.1"/>
    <property type="molecule type" value="Genomic_DNA"/>
</dbReference>
<dbReference type="NCBIfam" id="TIGR00132">
    <property type="entry name" value="gatA"/>
    <property type="match status" value="1"/>
</dbReference>
<evidence type="ECO:0000256" key="6">
    <source>
        <dbReference type="ARBA" id="ARBA00047407"/>
    </source>
</evidence>
<proteinExistence type="inferred from homology"/>
<feature type="active site" description="Acyl-ester intermediate" evidence="7">
    <location>
        <position position="174"/>
    </location>
</feature>
<dbReference type="PANTHER" id="PTHR11895:SF151">
    <property type="entry name" value="GLUTAMYL-TRNA(GLN) AMIDOTRANSFERASE SUBUNIT A"/>
    <property type="match status" value="1"/>
</dbReference>
<accession>A0A511N5G2</accession>
<dbReference type="RefSeq" id="WP_146886088.1">
    <property type="nucleotide sequence ID" value="NZ_BJXB01000014.1"/>
</dbReference>
<reference evidence="9 10" key="1">
    <citation type="submission" date="2019-07" db="EMBL/GenBank/DDBJ databases">
        <title>Whole genome shotgun sequence of Deinococcus cellulosilyticus NBRC 106333.</title>
        <authorList>
            <person name="Hosoyama A."/>
            <person name="Uohara A."/>
            <person name="Ohji S."/>
            <person name="Ichikawa N."/>
        </authorList>
    </citation>
    <scope>NUCLEOTIDE SEQUENCE [LARGE SCALE GENOMIC DNA]</scope>
    <source>
        <strain evidence="9 10">NBRC 106333</strain>
    </source>
</reference>
<dbReference type="GO" id="GO:0050567">
    <property type="term" value="F:glutaminyl-tRNA synthase (glutamine-hydrolyzing) activity"/>
    <property type="evidence" value="ECO:0007669"/>
    <property type="project" value="UniProtKB-UniRule"/>
</dbReference>
<feature type="active site" description="Charge relay system" evidence="7">
    <location>
        <position position="75"/>
    </location>
</feature>
<dbReference type="InterPro" id="IPR023631">
    <property type="entry name" value="Amidase_dom"/>
</dbReference>
<keyword evidence="5 7" id="KW-0648">Protein biosynthesis</keyword>
<comment type="subunit">
    <text evidence="7">Heterotrimer of A, B and C subunits.</text>
</comment>
<evidence type="ECO:0000259" key="8">
    <source>
        <dbReference type="Pfam" id="PF01425"/>
    </source>
</evidence>
<protein>
    <recommendedName>
        <fullName evidence="7">Glutamyl-tRNA(Gln) amidotransferase subunit A</fullName>
        <shortName evidence="7">Glu-ADT subunit A</shortName>
        <ecNumber evidence="7">6.3.5.7</ecNumber>
    </recommendedName>
</protein>
<dbReference type="PROSITE" id="PS00571">
    <property type="entry name" value="AMIDASES"/>
    <property type="match status" value="1"/>
</dbReference>
<dbReference type="Pfam" id="PF01425">
    <property type="entry name" value="Amidase"/>
    <property type="match status" value="1"/>
</dbReference>
<dbReference type="InterPro" id="IPR004412">
    <property type="entry name" value="GatA"/>
</dbReference>
<dbReference type="Proteomes" id="UP000321306">
    <property type="component" value="Unassembled WGS sequence"/>
</dbReference>
<dbReference type="OrthoDB" id="9811471at2"/>
<dbReference type="HAMAP" id="MF_00120">
    <property type="entry name" value="GatA"/>
    <property type="match status" value="1"/>
</dbReference>
<evidence type="ECO:0000256" key="5">
    <source>
        <dbReference type="ARBA" id="ARBA00022917"/>
    </source>
</evidence>
<evidence type="ECO:0000256" key="3">
    <source>
        <dbReference type="ARBA" id="ARBA00022741"/>
    </source>
</evidence>
<dbReference type="InterPro" id="IPR020556">
    <property type="entry name" value="Amidase_CS"/>
</dbReference>
<dbReference type="GO" id="GO:0006412">
    <property type="term" value="P:translation"/>
    <property type="evidence" value="ECO:0007669"/>
    <property type="project" value="UniProtKB-UniRule"/>
</dbReference>
<keyword evidence="9" id="KW-0808">Transferase</keyword>
<evidence type="ECO:0000256" key="1">
    <source>
        <dbReference type="ARBA" id="ARBA00008069"/>
    </source>
</evidence>
<evidence type="ECO:0000256" key="2">
    <source>
        <dbReference type="ARBA" id="ARBA00022598"/>
    </source>
</evidence>
<sequence length="483" mass="51457">MRTAAEIAQKIRAGELSAVEVAQSTLQTIREKDPEIQAFLSLTEDIALEKAAQIDEAVRLGSPVGPLAGVPVAIKDNMNLKGTITTCASRILENYRSPYTATVVDRLLSAGAIPVGKVNMDEFAMGSSTENSALKRTVNPWDPERVPGGSSGGSAAAVSAGFTPISLGSDTGGSVRLPAAFTGTLALKPTYGRMSRYGLVAFASSLDQIGPFALSTRDLALVMDATSGRDPLDSTSLDVKPDFVSALGQDIKGMRFAYIKESLGAGNTPGVQAALDRTREVLESLGATFSEVSLPTLEYGIAAYYLICTSEASSNLARYDGMVYSGRVAADEFNTSMSRTRGEFFGHEVKRRILMGTYALSSGYYDAYYSKAMKVRKLIAQDFHRAFQEFDVLVTPTSPFPAFKFGEKSADPVAMYQSDVDTVSINLAGVPAISVPAGYETVDGRELPIGIQFIAPALKDERLISVSDAFERATAGAYLKVAP</sequence>
<evidence type="ECO:0000313" key="9">
    <source>
        <dbReference type="EMBL" id="GEM47666.1"/>
    </source>
</evidence>
<dbReference type="GO" id="GO:0005524">
    <property type="term" value="F:ATP binding"/>
    <property type="evidence" value="ECO:0007669"/>
    <property type="project" value="UniProtKB-KW"/>
</dbReference>
<evidence type="ECO:0000256" key="4">
    <source>
        <dbReference type="ARBA" id="ARBA00022840"/>
    </source>
</evidence>
<keyword evidence="2 7" id="KW-0436">Ligase</keyword>
<organism evidence="9 10">
    <name type="scientific">Deinococcus cellulosilyticus (strain DSM 18568 / NBRC 106333 / KACC 11606 / 5516J-15)</name>
    <dbReference type="NCBI Taxonomy" id="1223518"/>
    <lineage>
        <taxon>Bacteria</taxon>
        <taxon>Thermotogati</taxon>
        <taxon>Deinococcota</taxon>
        <taxon>Deinococci</taxon>
        <taxon>Deinococcales</taxon>
        <taxon>Deinococcaceae</taxon>
        <taxon>Deinococcus</taxon>
    </lineage>
</organism>
<comment type="caution">
    <text evidence="9">The sequence shown here is derived from an EMBL/GenBank/DDBJ whole genome shotgun (WGS) entry which is preliminary data.</text>
</comment>
<keyword evidence="10" id="KW-1185">Reference proteome</keyword>
<dbReference type="EC" id="6.3.5.7" evidence="7"/>
<dbReference type="GO" id="GO:0016740">
    <property type="term" value="F:transferase activity"/>
    <property type="evidence" value="ECO:0007669"/>
    <property type="project" value="UniProtKB-KW"/>
</dbReference>
<dbReference type="GO" id="GO:0030956">
    <property type="term" value="C:glutamyl-tRNA(Gln) amidotransferase complex"/>
    <property type="evidence" value="ECO:0007669"/>
    <property type="project" value="InterPro"/>
</dbReference>
<dbReference type="Gene3D" id="3.90.1300.10">
    <property type="entry name" value="Amidase signature (AS) domain"/>
    <property type="match status" value="1"/>
</dbReference>
<dbReference type="PANTHER" id="PTHR11895">
    <property type="entry name" value="TRANSAMIDASE"/>
    <property type="match status" value="1"/>
</dbReference>
<dbReference type="InterPro" id="IPR000120">
    <property type="entry name" value="Amidase"/>
</dbReference>